<dbReference type="EMBL" id="JAHEAC010000001">
    <property type="protein sequence ID" value="MBX8643196.1"/>
    <property type="molecule type" value="Genomic_DNA"/>
</dbReference>
<evidence type="ECO:0000313" key="14">
    <source>
        <dbReference type="EMBL" id="MBX8630981.1"/>
    </source>
</evidence>
<keyword evidence="8 12" id="KW-0862">Zinc</keyword>
<evidence type="ECO:0000256" key="7">
    <source>
        <dbReference type="ARBA" id="ARBA00022801"/>
    </source>
</evidence>
<keyword evidence="10 12" id="KW-0482">Metalloprotease</keyword>
<comment type="caution">
    <text evidence="15">The sequence shown here is derived from an EMBL/GenBank/DDBJ whole genome shotgun (WGS) entry which is preliminary data.</text>
</comment>
<feature type="domain" description="Peptidase M48" evidence="13">
    <location>
        <begin position="71"/>
        <end position="282"/>
    </location>
</feature>
<dbReference type="Proteomes" id="UP000750197">
    <property type="component" value="Unassembled WGS sequence"/>
</dbReference>
<keyword evidence="5 12" id="KW-0812">Transmembrane</keyword>
<feature type="active site" evidence="12">
    <location>
        <position position="138"/>
    </location>
</feature>
<feature type="transmembrane region" description="Helical" evidence="12">
    <location>
        <begin position="147"/>
        <end position="173"/>
    </location>
</feature>
<evidence type="ECO:0000256" key="12">
    <source>
        <dbReference type="HAMAP-Rule" id="MF_00188"/>
    </source>
</evidence>
<evidence type="ECO:0000256" key="11">
    <source>
        <dbReference type="ARBA" id="ARBA00023136"/>
    </source>
</evidence>
<dbReference type="GO" id="GO:0006508">
    <property type="term" value="P:proteolysis"/>
    <property type="evidence" value="ECO:0007669"/>
    <property type="project" value="UniProtKB-KW"/>
</dbReference>
<dbReference type="PANTHER" id="PTHR43221:SF1">
    <property type="entry name" value="PROTEASE HTPX"/>
    <property type="match status" value="1"/>
</dbReference>
<keyword evidence="4 12" id="KW-0645">Protease</keyword>
<evidence type="ECO:0000256" key="3">
    <source>
        <dbReference type="ARBA" id="ARBA00022475"/>
    </source>
</evidence>
<dbReference type="Pfam" id="PF01435">
    <property type="entry name" value="Peptidase_M48"/>
    <property type="match status" value="1"/>
</dbReference>
<evidence type="ECO:0000313" key="16">
    <source>
        <dbReference type="Proteomes" id="UP000750197"/>
    </source>
</evidence>
<dbReference type="AlphaFoldDB" id="A0A8J8CFA1"/>
<dbReference type="Proteomes" id="UP000716004">
    <property type="component" value="Unassembled WGS sequence"/>
</dbReference>
<evidence type="ECO:0000256" key="8">
    <source>
        <dbReference type="ARBA" id="ARBA00022833"/>
    </source>
</evidence>
<evidence type="ECO:0000256" key="1">
    <source>
        <dbReference type="ARBA" id="ARBA00004651"/>
    </source>
</evidence>
<evidence type="ECO:0000256" key="10">
    <source>
        <dbReference type="ARBA" id="ARBA00023049"/>
    </source>
</evidence>
<name>A0A8J8CFA1_9ARCH</name>
<keyword evidence="7 12" id="KW-0378">Hydrolase</keyword>
<feature type="binding site" evidence="12">
    <location>
        <position position="141"/>
    </location>
    <ligand>
        <name>Zn(2+)</name>
        <dbReference type="ChEBI" id="CHEBI:29105"/>
        <note>catalytic</note>
    </ligand>
</feature>
<evidence type="ECO:0000256" key="4">
    <source>
        <dbReference type="ARBA" id="ARBA00022670"/>
    </source>
</evidence>
<dbReference type="InterPro" id="IPR050083">
    <property type="entry name" value="HtpX_protease"/>
</dbReference>
<evidence type="ECO:0000259" key="13">
    <source>
        <dbReference type="Pfam" id="PF01435"/>
    </source>
</evidence>
<dbReference type="InterPro" id="IPR001915">
    <property type="entry name" value="Peptidase_M48"/>
</dbReference>
<feature type="binding site" evidence="12">
    <location>
        <position position="137"/>
    </location>
    <ligand>
        <name>Zn(2+)</name>
        <dbReference type="ChEBI" id="CHEBI:29105"/>
        <note>catalytic</note>
    </ligand>
</feature>
<dbReference type="GO" id="GO:0005886">
    <property type="term" value="C:plasma membrane"/>
    <property type="evidence" value="ECO:0007669"/>
    <property type="project" value="UniProtKB-SubCell"/>
</dbReference>
<feature type="transmembrane region" description="Helical" evidence="12">
    <location>
        <begin position="34"/>
        <end position="55"/>
    </location>
</feature>
<protein>
    <recommendedName>
        <fullName evidence="12">Protease HtpX homolog</fullName>
        <ecNumber evidence="12">3.4.24.-</ecNumber>
    </recommendedName>
</protein>
<keyword evidence="9 12" id="KW-1133">Transmembrane helix</keyword>
<sequence>MGPRIGTAVLFLILTGLFLIIGSFVGYLFYGSPILGALVFLFISAAINVFTYFFATKLVLSANRARFVSEAEAPRLYSAVRQVSQTYNLPMPKIAISSFTSPNAFATGRNPSNAVVCATSGLLNVLDDRELRGVIAHEMAHIKDRDILVMSIAATIAGAISWAANSLFFAAIFGGRRNQTGLIGLLVMMVTVPLAAALLQLAISRRRETEADIVGARTIGDPLSLASALQKLENINSAHPLPVSPSSSSLYIVGSGRMRSTMMNIMSTHPPIEQRIRRLQKLAYDMGYWSPAVKEMPSGRNLHRTRF</sequence>
<evidence type="ECO:0000256" key="9">
    <source>
        <dbReference type="ARBA" id="ARBA00022989"/>
    </source>
</evidence>
<reference evidence="15" key="1">
    <citation type="submission" date="2021-05" db="EMBL/GenBank/DDBJ databases">
        <title>Genomic insights into ecological role and evolution of a novel Thermoplasmata order Candidatus Sysuiplasmatales.</title>
        <authorList>
            <person name="Yuan Y."/>
        </authorList>
    </citation>
    <scope>NUCLEOTIDE SEQUENCE</scope>
    <source>
        <strain evidence="15">TUT19-bin139</strain>
        <strain evidence="14">YP2-bin.285</strain>
    </source>
</reference>
<evidence type="ECO:0000256" key="5">
    <source>
        <dbReference type="ARBA" id="ARBA00022692"/>
    </source>
</evidence>
<evidence type="ECO:0000256" key="6">
    <source>
        <dbReference type="ARBA" id="ARBA00022723"/>
    </source>
</evidence>
<keyword evidence="11 12" id="KW-0472">Membrane</keyword>
<evidence type="ECO:0000256" key="2">
    <source>
        <dbReference type="ARBA" id="ARBA00009779"/>
    </source>
</evidence>
<feature type="binding site" evidence="12">
    <location>
        <position position="208"/>
    </location>
    <ligand>
        <name>Zn(2+)</name>
        <dbReference type="ChEBI" id="CHEBI:29105"/>
        <note>catalytic</note>
    </ligand>
</feature>
<evidence type="ECO:0000313" key="15">
    <source>
        <dbReference type="EMBL" id="MBX8643196.1"/>
    </source>
</evidence>
<comment type="similarity">
    <text evidence="2 12">Belongs to the peptidase M48B family.</text>
</comment>
<keyword evidence="6 12" id="KW-0479">Metal-binding</keyword>
<proteinExistence type="inferred from homology"/>
<dbReference type="EC" id="3.4.24.-" evidence="12"/>
<feature type="transmembrane region" description="Helical" evidence="12">
    <location>
        <begin position="179"/>
        <end position="199"/>
    </location>
</feature>
<comment type="cofactor">
    <cofactor evidence="12">
        <name>Zn(2+)</name>
        <dbReference type="ChEBI" id="CHEBI:29105"/>
    </cofactor>
    <text evidence="12">Binds 1 zinc ion per subunit.</text>
</comment>
<dbReference type="Gene3D" id="3.30.2010.10">
    <property type="entry name" value="Metalloproteases ('zincins'), catalytic domain"/>
    <property type="match status" value="1"/>
</dbReference>
<keyword evidence="3 12" id="KW-1003">Cell membrane</keyword>
<dbReference type="GO" id="GO:0008270">
    <property type="term" value="F:zinc ion binding"/>
    <property type="evidence" value="ECO:0007669"/>
    <property type="project" value="UniProtKB-UniRule"/>
</dbReference>
<organism evidence="15 16">
    <name type="scientific">Candidatus Sysuiplasma superficiale</name>
    <dbReference type="NCBI Taxonomy" id="2823368"/>
    <lineage>
        <taxon>Archaea</taxon>
        <taxon>Methanobacteriati</taxon>
        <taxon>Thermoplasmatota</taxon>
        <taxon>Thermoplasmata</taxon>
        <taxon>Candidatus Sysuiplasmatales</taxon>
        <taxon>Candidatus Sysuiplasmataceae</taxon>
        <taxon>Candidatus Sysuiplasma</taxon>
    </lineage>
</organism>
<gene>
    <name evidence="12" type="primary">htpX</name>
    <name evidence="14" type="ORF">J9259_00425</name>
    <name evidence="15" type="ORF">KIY12_00460</name>
</gene>
<comment type="subcellular location">
    <subcellularLocation>
        <location evidence="1 12">Cell membrane</location>
        <topology evidence="1 12">Multi-pass membrane protein</topology>
    </subcellularLocation>
</comment>
<dbReference type="HAMAP" id="MF_00188">
    <property type="entry name" value="Pept_M48_protease_HtpX"/>
    <property type="match status" value="1"/>
</dbReference>
<accession>A0A8J8CFA1</accession>
<dbReference type="PANTHER" id="PTHR43221">
    <property type="entry name" value="PROTEASE HTPX"/>
    <property type="match status" value="1"/>
</dbReference>
<dbReference type="InterPro" id="IPR022919">
    <property type="entry name" value="Pept_M48_protease_HtpX"/>
</dbReference>
<dbReference type="EMBL" id="JAGVSJ010000001">
    <property type="protein sequence ID" value="MBX8630981.1"/>
    <property type="molecule type" value="Genomic_DNA"/>
</dbReference>
<dbReference type="GO" id="GO:0004222">
    <property type="term" value="F:metalloendopeptidase activity"/>
    <property type="evidence" value="ECO:0007669"/>
    <property type="project" value="UniProtKB-UniRule"/>
</dbReference>
<feature type="transmembrane region" description="Helical" evidence="12">
    <location>
        <begin position="7"/>
        <end position="28"/>
    </location>
</feature>